<dbReference type="Proteomes" id="UP000002195">
    <property type="component" value="Unassembled WGS sequence"/>
</dbReference>
<dbReference type="SUPFAM" id="SSF53335">
    <property type="entry name" value="S-adenosyl-L-methionine-dependent methyltransferases"/>
    <property type="match status" value="1"/>
</dbReference>
<dbReference type="AlphaFoldDB" id="Q54BE9"/>
<dbReference type="RefSeq" id="XP_629080.1">
    <property type="nucleotide sequence ID" value="XM_629078.1"/>
</dbReference>
<accession>Q54BE9</accession>
<evidence type="ECO:0000313" key="1">
    <source>
        <dbReference type="EMBL" id="EAL60641.1"/>
    </source>
</evidence>
<dbReference type="InterPro" id="IPR029063">
    <property type="entry name" value="SAM-dependent_MTases_sf"/>
</dbReference>
<dbReference type="PANTHER" id="PTHR47739">
    <property type="entry name" value="TRNA1(VAL) (ADENINE(37)-N6)-METHYLTRANSFERASE"/>
    <property type="match status" value="1"/>
</dbReference>
<proteinExistence type="predicted"/>
<dbReference type="KEGG" id="ddi:DDB_G0293658"/>
<dbReference type="GlyGen" id="Q54BE9">
    <property type="glycosylation" value="2 sites"/>
</dbReference>
<name>Q54BE9_DICDI</name>
<dbReference type="GeneID" id="8629372"/>
<organism evidence="1 2">
    <name type="scientific">Dictyostelium discoideum</name>
    <name type="common">Social amoeba</name>
    <dbReference type="NCBI Taxonomy" id="44689"/>
    <lineage>
        <taxon>Eukaryota</taxon>
        <taxon>Amoebozoa</taxon>
        <taxon>Evosea</taxon>
        <taxon>Eumycetozoa</taxon>
        <taxon>Dictyostelia</taxon>
        <taxon>Dictyosteliales</taxon>
        <taxon>Dictyosteliaceae</taxon>
        <taxon>Dictyostelium</taxon>
    </lineage>
</organism>
<dbReference type="STRING" id="44689.Q54BE9"/>
<dbReference type="InterPro" id="IPR050210">
    <property type="entry name" value="tRNA_Adenine-N(6)_MTase"/>
</dbReference>
<dbReference type="InParanoid" id="Q54BE9"/>
<dbReference type="EMBL" id="AAFI02000218">
    <property type="protein sequence ID" value="EAL60641.1"/>
    <property type="molecule type" value="Genomic_DNA"/>
</dbReference>
<protein>
    <submittedName>
        <fullName evidence="1">Uncharacterized protein</fullName>
    </submittedName>
</protein>
<dbReference type="Gene3D" id="3.40.50.150">
    <property type="entry name" value="Vaccinia Virus protein VP39"/>
    <property type="match status" value="1"/>
</dbReference>
<comment type="caution">
    <text evidence="1">The sequence shown here is derived from an EMBL/GenBank/DDBJ whole genome shotgun (WGS) entry which is preliminary data.</text>
</comment>
<reference evidence="1 2" key="1">
    <citation type="journal article" date="2005" name="Nature">
        <title>The genome of the social amoeba Dictyostelium discoideum.</title>
        <authorList>
            <consortium name="The Dictyostelium discoideum Sequencing Consortium"/>
            <person name="Eichinger L."/>
            <person name="Pachebat J.A."/>
            <person name="Glockner G."/>
            <person name="Rajandream M.A."/>
            <person name="Sucgang R."/>
            <person name="Berriman M."/>
            <person name="Song J."/>
            <person name="Olsen R."/>
            <person name="Szafranski K."/>
            <person name="Xu Q."/>
            <person name="Tunggal B."/>
            <person name="Kummerfeld S."/>
            <person name="Madera M."/>
            <person name="Konfortov B.A."/>
            <person name="Rivero F."/>
            <person name="Bankier A.T."/>
            <person name="Lehmann R."/>
            <person name="Hamlin N."/>
            <person name="Davies R."/>
            <person name="Gaudet P."/>
            <person name="Fey P."/>
            <person name="Pilcher K."/>
            <person name="Chen G."/>
            <person name="Saunders D."/>
            <person name="Sodergren E."/>
            <person name="Davis P."/>
            <person name="Kerhornou A."/>
            <person name="Nie X."/>
            <person name="Hall N."/>
            <person name="Anjard C."/>
            <person name="Hemphill L."/>
            <person name="Bason N."/>
            <person name="Farbrother P."/>
            <person name="Desany B."/>
            <person name="Just E."/>
            <person name="Morio T."/>
            <person name="Rost R."/>
            <person name="Churcher C."/>
            <person name="Cooper J."/>
            <person name="Haydock S."/>
            <person name="van Driessche N."/>
            <person name="Cronin A."/>
            <person name="Goodhead I."/>
            <person name="Muzny D."/>
            <person name="Mourier T."/>
            <person name="Pain A."/>
            <person name="Lu M."/>
            <person name="Harper D."/>
            <person name="Lindsay R."/>
            <person name="Hauser H."/>
            <person name="James K."/>
            <person name="Quiles M."/>
            <person name="Madan Babu M."/>
            <person name="Saito T."/>
            <person name="Buchrieser C."/>
            <person name="Wardroper A."/>
            <person name="Felder M."/>
            <person name="Thangavelu M."/>
            <person name="Johnson D."/>
            <person name="Knights A."/>
            <person name="Loulseged H."/>
            <person name="Mungall K."/>
            <person name="Oliver K."/>
            <person name="Price C."/>
            <person name="Quail M.A."/>
            <person name="Urushihara H."/>
            <person name="Hernandez J."/>
            <person name="Rabbinowitsch E."/>
            <person name="Steffen D."/>
            <person name="Sanders M."/>
            <person name="Ma J."/>
            <person name="Kohara Y."/>
            <person name="Sharp S."/>
            <person name="Simmonds M."/>
            <person name="Spiegler S."/>
            <person name="Tivey A."/>
            <person name="Sugano S."/>
            <person name="White B."/>
            <person name="Walker D."/>
            <person name="Woodward J."/>
            <person name="Winckler T."/>
            <person name="Tanaka Y."/>
            <person name="Shaulsky G."/>
            <person name="Schleicher M."/>
            <person name="Weinstock G."/>
            <person name="Rosenthal A."/>
            <person name="Cox E.C."/>
            <person name="Chisholm R.L."/>
            <person name="Gibbs R."/>
            <person name="Loomis W.F."/>
            <person name="Platzer M."/>
            <person name="Kay R.R."/>
            <person name="Williams J."/>
            <person name="Dear P.H."/>
            <person name="Noegel A.A."/>
            <person name="Barrell B."/>
            <person name="Kuspa A."/>
        </authorList>
    </citation>
    <scope>NUCLEOTIDE SEQUENCE [LARGE SCALE GENOMIC DNA]</scope>
    <source>
        <strain evidence="1 2">AX4</strain>
    </source>
</reference>
<dbReference type="PaxDb" id="44689-DDB0192076"/>
<dbReference type="HOGENOM" id="CLU_664668_0_0_1"/>
<keyword evidence="2" id="KW-1185">Reference proteome</keyword>
<dbReference type="VEuPathDB" id="AmoebaDB:DDB_G0293658"/>
<sequence length="414" mass="47548">MSEIETTTPTPPTPVEKKKRNKGQFVFKEYIINQELSIGQKVGTDALLVAGYTCISKYKPYNLLKGNENSKNNQLNKLVFEEPDTPYDYNQGKNHNEIINYDEEEEGNENWPKYILDIGTGTNVLSIMMGQRFRKSIINSIDIDDSAIAQAKINIDTIFKQGKSITDRNYLFHTAIQDFKPNNFIIPTNNDNKDDDSVNNVILKHVHGIDLEKNEITIPLLLKQGKSYTPSVDGYYDLIISAPPYFPTDPVNDLVVSNMQENRRVARHTHTLTMDDLVQSVKRLLRPDIGLFTTIVSVPDPAIDLELAAQNHGFICLEIIDVSDTPQSKIIRKMYTFKLPSISVNNQNNNNNNNNKNENNKTFTYGETVKRNFAIYETSIKESTIRNHRKHSNQYKWMLNDFCNHFLKEEFLTK</sequence>
<dbReference type="PANTHER" id="PTHR47739:SF1">
    <property type="entry name" value="TRNA1(VAL) (ADENINE(37)-N6)-METHYLTRANSFERASE"/>
    <property type="match status" value="1"/>
</dbReference>
<dbReference type="dictyBase" id="DDB_G0293658"/>
<gene>
    <name evidence="1" type="ORF">DDB_G0293658</name>
</gene>
<dbReference type="eggNOG" id="ENOG502SED7">
    <property type="taxonomic scope" value="Eukaryota"/>
</dbReference>
<evidence type="ECO:0000313" key="2">
    <source>
        <dbReference type="Proteomes" id="UP000002195"/>
    </source>
</evidence>
<dbReference type="OMA" id="KWMLNDF"/>